<evidence type="ECO:0000256" key="4">
    <source>
        <dbReference type="PROSITE-ProRule" id="PRU00175"/>
    </source>
</evidence>
<comment type="pathway">
    <text evidence="5">Protein modification; protein ubiquitination.</text>
</comment>
<organism evidence="9 10">
    <name type="scientific">Tetranychus urticae</name>
    <name type="common">Two-spotted spider mite</name>
    <dbReference type="NCBI Taxonomy" id="32264"/>
    <lineage>
        <taxon>Eukaryota</taxon>
        <taxon>Metazoa</taxon>
        <taxon>Ecdysozoa</taxon>
        <taxon>Arthropoda</taxon>
        <taxon>Chelicerata</taxon>
        <taxon>Arachnida</taxon>
        <taxon>Acari</taxon>
        <taxon>Acariformes</taxon>
        <taxon>Trombidiformes</taxon>
        <taxon>Prostigmata</taxon>
        <taxon>Eleutherengona</taxon>
        <taxon>Raphignathae</taxon>
        <taxon>Tetranychoidea</taxon>
        <taxon>Tetranychidae</taxon>
        <taxon>Tetranychus</taxon>
    </lineage>
</organism>
<dbReference type="InterPro" id="IPR004170">
    <property type="entry name" value="WWE_dom"/>
</dbReference>
<comment type="catalytic activity">
    <reaction evidence="5">
        <text>S-ubiquitinyl-[E2 ubiquitin-conjugating enzyme]-L-cysteine + [acceptor protein]-L-lysine = [E2 ubiquitin-conjugating enzyme]-L-cysteine + N(6)-ubiquitinyl-[acceptor protein]-L-lysine.</text>
        <dbReference type="EC" id="2.3.2.27"/>
    </reaction>
</comment>
<dbReference type="Pfam" id="PF13920">
    <property type="entry name" value="zf-C3HC4_3"/>
    <property type="match status" value="1"/>
</dbReference>
<protein>
    <recommendedName>
        <fullName evidence="5">E3 ubiquitin-protein ligase</fullName>
        <ecNumber evidence="5">2.3.2.27</ecNumber>
    </recommendedName>
</protein>
<keyword evidence="10" id="KW-1185">Reference proteome</keyword>
<dbReference type="GO" id="GO:0016055">
    <property type="term" value="P:Wnt signaling pathway"/>
    <property type="evidence" value="ECO:0007669"/>
    <property type="project" value="InterPro"/>
</dbReference>
<dbReference type="InterPro" id="IPR017907">
    <property type="entry name" value="Znf_RING_CS"/>
</dbReference>
<keyword evidence="2 4" id="KW-0863">Zinc-finger</keyword>
<dbReference type="Gene3D" id="3.30.40.10">
    <property type="entry name" value="Zinc/RING finger domain, C3HC4 (zinc finger)"/>
    <property type="match status" value="1"/>
</dbReference>
<dbReference type="HOGENOM" id="CLU_1143841_0_0_1"/>
<keyword evidence="5" id="KW-0963">Cytoplasm</keyword>
<dbReference type="InterPro" id="IPR018123">
    <property type="entry name" value="WWE-dom_subgr"/>
</dbReference>
<dbReference type="GO" id="GO:0005634">
    <property type="term" value="C:nucleus"/>
    <property type="evidence" value="ECO:0007669"/>
    <property type="project" value="TreeGrafter"/>
</dbReference>
<feature type="domain" description="WWE" evidence="8">
    <location>
        <begin position="57"/>
        <end position="134"/>
    </location>
</feature>
<name>T1JUS6_TETUR</name>
<dbReference type="InterPro" id="IPR037197">
    <property type="entry name" value="WWE_dom_sf"/>
</dbReference>
<evidence type="ECO:0000256" key="2">
    <source>
        <dbReference type="ARBA" id="ARBA00022771"/>
    </source>
</evidence>
<reference evidence="10" key="1">
    <citation type="submission" date="2011-08" db="EMBL/GenBank/DDBJ databases">
        <authorList>
            <person name="Rombauts S."/>
        </authorList>
    </citation>
    <scope>NUCLEOTIDE SEQUENCE</scope>
    <source>
        <strain evidence="10">London</strain>
    </source>
</reference>
<dbReference type="UniPathway" id="UPA00143"/>
<comment type="subcellular location">
    <subcellularLocation>
        <location evidence="5">Cytoplasm</location>
        <location evidence="5">Cytosol</location>
    </subcellularLocation>
</comment>
<dbReference type="PROSITE" id="PS50918">
    <property type="entry name" value="WWE"/>
    <property type="match status" value="1"/>
</dbReference>
<dbReference type="Proteomes" id="UP000015104">
    <property type="component" value="Unassembled WGS sequence"/>
</dbReference>
<proteinExistence type="predicted"/>
<keyword evidence="3 5" id="KW-0862">Zinc</keyword>
<dbReference type="GO" id="GO:0008270">
    <property type="term" value="F:zinc ion binding"/>
    <property type="evidence" value="ECO:0007669"/>
    <property type="project" value="UniProtKB-UniRule"/>
</dbReference>
<dbReference type="AlphaFoldDB" id="T1JUS6"/>
<keyword evidence="5" id="KW-0808">Transferase</keyword>
<gene>
    <name evidence="9" type="primary">107371049</name>
</gene>
<dbReference type="SUPFAM" id="SSF117839">
    <property type="entry name" value="WWE domain"/>
    <property type="match status" value="1"/>
</dbReference>
<dbReference type="EMBL" id="CAEY01000783">
    <property type="status" value="NOT_ANNOTATED_CDS"/>
    <property type="molecule type" value="Genomic_DNA"/>
</dbReference>
<feature type="domain" description="RING-type" evidence="7">
    <location>
        <begin position="7"/>
        <end position="45"/>
    </location>
</feature>
<dbReference type="GO" id="GO:0061630">
    <property type="term" value="F:ubiquitin protein ligase activity"/>
    <property type="evidence" value="ECO:0007669"/>
    <property type="project" value="UniProtKB-UniRule"/>
</dbReference>
<evidence type="ECO:0000313" key="10">
    <source>
        <dbReference type="Proteomes" id="UP000015104"/>
    </source>
</evidence>
<keyword evidence="1 5" id="KW-0479">Metal-binding</keyword>
<feature type="region of interest" description="Disordered" evidence="6">
    <location>
        <begin position="166"/>
        <end position="187"/>
    </location>
</feature>
<dbReference type="eggNOG" id="KOG0824">
    <property type="taxonomic scope" value="Eukaryota"/>
</dbReference>
<dbReference type="SUPFAM" id="SSF57850">
    <property type="entry name" value="RING/U-box"/>
    <property type="match status" value="1"/>
</dbReference>
<reference evidence="9" key="2">
    <citation type="submission" date="2015-06" db="UniProtKB">
        <authorList>
            <consortium name="EnsemblMetazoa"/>
        </authorList>
    </citation>
    <scope>IDENTIFICATION</scope>
</reference>
<evidence type="ECO:0000259" key="8">
    <source>
        <dbReference type="PROSITE" id="PS50918"/>
    </source>
</evidence>
<dbReference type="OrthoDB" id="10065815at2759"/>
<evidence type="ECO:0000313" key="9">
    <source>
        <dbReference type="EnsemblMetazoa" id="tetur02g02010.1"/>
    </source>
</evidence>
<evidence type="ECO:0000256" key="5">
    <source>
        <dbReference type="RuleBase" id="RU367115"/>
    </source>
</evidence>
<comment type="PTM">
    <text evidence="5">Ubiquitinated; autoubiquitinated.</text>
</comment>
<dbReference type="GO" id="GO:0051865">
    <property type="term" value="P:protein autoubiquitination"/>
    <property type="evidence" value="ECO:0007669"/>
    <property type="project" value="UniProtKB-UniRule"/>
</dbReference>
<evidence type="ECO:0000259" key="7">
    <source>
        <dbReference type="PROSITE" id="PS50089"/>
    </source>
</evidence>
<dbReference type="KEGG" id="tut:107371049"/>
<evidence type="ECO:0000256" key="1">
    <source>
        <dbReference type="ARBA" id="ARBA00022723"/>
    </source>
</evidence>
<feature type="compositionally biased region" description="Polar residues" evidence="6">
    <location>
        <begin position="169"/>
        <end position="187"/>
    </location>
</feature>
<dbReference type="SMART" id="SM00184">
    <property type="entry name" value="RING"/>
    <property type="match status" value="1"/>
</dbReference>
<keyword evidence="5" id="KW-0833">Ubl conjugation pathway</keyword>
<dbReference type="Pfam" id="PF02825">
    <property type="entry name" value="WWE"/>
    <property type="match status" value="1"/>
</dbReference>
<dbReference type="EC" id="2.3.2.27" evidence="5"/>
<dbReference type="GO" id="GO:0072572">
    <property type="term" value="F:poly-ADP-D-ribose binding"/>
    <property type="evidence" value="ECO:0007669"/>
    <property type="project" value="UniProtKB-UniRule"/>
</dbReference>
<evidence type="ECO:0000256" key="3">
    <source>
        <dbReference type="ARBA" id="ARBA00022833"/>
    </source>
</evidence>
<comment type="domain">
    <text evidence="5">The WWE domain mediates non-covalent poly(ADP-ribose)-binding.</text>
</comment>
<dbReference type="STRING" id="32264.T1JUS6"/>
<dbReference type="InterPro" id="IPR001841">
    <property type="entry name" value="Znf_RING"/>
</dbReference>
<dbReference type="PANTHER" id="PTHR13417">
    <property type="entry name" value="E3 UBIQUITIN-PROTEIN LIGASE RNF146"/>
    <property type="match status" value="1"/>
</dbReference>
<dbReference type="OMA" id="TEVTICG"/>
<accession>T1JUS6</accession>
<dbReference type="InterPro" id="IPR013083">
    <property type="entry name" value="Znf_RING/FYVE/PHD"/>
</dbReference>
<dbReference type="GO" id="GO:0006511">
    <property type="term" value="P:ubiquitin-dependent protein catabolic process"/>
    <property type="evidence" value="ECO:0007669"/>
    <property type="project" value="UniProtKB-UniRule"/>
</dbReference>
<sequence length="243" mass="27405">MSTDVNCPVCLSKPNIPVVLGCNHLFCYLCLKGSSNAHMKCPICRRPYPSSVFTKPDLKEKSIQLTSKSAKWSYQGRGGYWLFDKLTNRYMENAYQDKKPNCEVVIAGNSYVIDFNKMIQFRKDIPGKRRHIKRTIDLDRNEIKGVAGVSQKLLKVKVKKQRCDDLGEGTSSSCQPSDTQNGIQNGDNNCLSTAIARSDSDEIDIKPDVSSIFLTNVKEEIVDIIEEGLKIKQEPNLYDEDTQ</sequence>
<dbReference type="EnsemblMetazoa" id="tetur02g02010.1">
    <property type="protein sequence ID" value="tetur02g02010.1"/>
    <property type="gene ID" value="tetur02g02010"/>
</dbReference>
<dbReference type="Gene3D" id="3.30.720.50">
    <property type="match status" value="1"/>
</dbReference>
<dbReference type="PANTHER" id="PTHR13417:SF2">
    <property type="entry name" value="E3 UBIQUITIN-PROTEIN LIGASE RNF146"/>
    <property type="match status" value="1"/>
</dbReference>
<comment type="function">
    <text evidence="5">E3 ubiquitin-protein ligase that specifically binds poly-ADP-ribosylated proteins and mediates their ubiquitination and subsequent degradation.</text>
</comment>
<evidence type="ECO:0000256" key="6">
    <source>
        <dbReference type="SAM" id="MobiDB-lite"/>
    </source>
</evidence>
<dbReference type="InterPro" id="IPR033509">
    <property type="entry name" value="RNF146"/>
</dbReference>
<dbReference type="PROSITE" id="PS50089">
    <property type="entry name" value="ZF_RING_2"/>
    <property type="match status" value="1"/>
</dbReference>
<dbReference type="PROSITE" id="PS00518">
    <property type="entry name" value="ZF_RING_1"/>
    <property type="match status" value="1"/>
</dbReference>
<dbReference type="SMART" id="SM00678">
    <property type="entry name" value="WWE"/>
    <property type="match status" value="1"/>
</dbReference>
<dbReference type="GO" id="GO:0005829">
    <property type="term" value="C:cytosol"/>
    <property type="evidence" value="ECO:0007669"/>
    <property type="project" value="UniProtKB-SubCell"/>
</dbReference>